<gene>
    <name evidence="1" type="ORF">CDL15_Pgr024067</name>
</gene>
<evidence type="ECO:0000313" key="1">
    <source>
        <dbReference type="EMBL" id="OWM89322.1"/>
    </source>
</evidence>
<accession>A0A218XYG4</accession>
<protein>
    <submittedName>
        <fullName evidence="1">Uncharacterized protein</fullName>
    </submittedName>
</protein>
<organism evidence="1 2">
    <name type="scientific">Punica granatum</name>
    <name type="common">Pomegranate</name>
    <dbReference type="NCBI Taxonomy" id="22663"/>
    <lineage>
        <taxon>Eukaryota</taxon>
        <taxon>Viridiplantae</taxon>
        <taxon>Streptophyta</taxon>
        <taxon>Embryophyta</taxon>
        <taxon>Tracheophyta</taxon>
        <taxon>Spermatophyta</taxon>
        <taxon>Magnoliopsida</taxon>
        <taxon>eudicotyledons</taxon>
        <taxon>Gunneridae</taxon>
        <taxon>Pentapetalae</taxon>
        <taxon>rosids</taxon>
        <taxon>malvids</taxon>
        <taxon>Myrtales</taxon>
        <taxon>Lythraceae</taxon>
        <taxon>Punica</taxon>
    </lineage>
</organism>
<dbReference type="Proteomes" id="UP000197138">
    <property type="component" value="Unassembled WGS sequence"/>
</dbReference>
<proteinExistence type="predicted"/>
<comment type="caution">
    <text evidence="1">The sequence shown here is derived from an EMBL/GenBank/DDBJ whole genome shotgun (WGS) entry which is preliminary data.</text>
</comment>
<dbReference type="EMBL" id="MTKT01000666">
    <property type="protein sequence ID" value="OWM89322.1"/>
    <property type="molecule type" value="Genomic_DNA"/>
</dbReference>
<dbReference type="AlphaFoldDB" id="A0A218XYG4"/>
<evidence type="ECO:0000313" key="2">
    <source>
        <dbReference type="Proteomes" id="UP000197138"/>
    </source>
</evidence>
<reference evidence="2" key="1">
    <citation type="journal article" date="2017" name="Plant J.">
        <title>The pomegranate (Punica granatum L.) genome and the genomics of punicalagin biosynthesis.</title>
        <authorList>
            <person name="Qin G."/>
            <person name="Xu C."/>
            <person name="Ming R."/>
            <person name="Tang H."/>
            <person name="Guyot R."/>
            <person name="Kramer E.M."/>
            <person name="Hu Y."/>
            <person name="Yi X."/>
            <person name="Qi Y."/>
            <person name="Xu X."/>
            <person name="Gao Z."/>
            <person name="Pan H."/>
            <person name="Jian J."/>
            <person name="Tian Y."/>
            <person name="Yue Z."/>
            <person name="Xu Y."/>
        </authorList>
    </citation>
    <scope>NUCLEOTIDE SEQUENCE [LARGE SCALE GENOMIC DNA]</scope>
    <source>
        <strain evidence="2">cv. Dabenzi</strain>
    </source>
</reference>
<name>A0A218XYG4_PUNGR</name>
<sequence length="59" mass="6775">MFDCWKHIGKNCMEWKLDGLKRWGGGASEWKGMQLLKEYQHSSKEDLAATPAEFTGDAR</sequence>